<feature type="domain" description="Glyoxalase/fosfomycin resistance/dioxygenase" evidence="1">
    <location>
        <begin position="35"/>
        <end position="89"/>
    </location>
</feature>
<dbReference type="RefSeq" id="WP_307065507.1">
    <property type="nucleotide sequence ID" value="NZ_JAUSUP010000001.1"/>
</dbReference>
<dbReference type="SUPFAM" id="SSF54593">
    <property type="entry name" value="Glyoxalase/Bleomycin resistance protein/Dihydroxybiphenyl dioxygenase"/>
    <property type="match status" value="1"/>
</dbReference>
<reference evidence="2 3" key="1">
    <citation type="submission" date="2023-07" db="EMBL/GenBank/DDBJ databases">
        <title>Genomic Encyclopedia of Type Strains, Phase IV (KMG-IV): sequencing the most valuable type-strain genomes for metagenomic binning, comparative biology and taxonomic classification.</title>
        <authorList>
            <person name="Goeker M."/>
        </authorList>
    </citation>
    <scope>NUCLEOTIDE SEQUENCE [LARGE SCALE GENOMIC DNA]</scope>
    <source>
        <strain evidence="2 3">DSM 15448</strain>
    </source>
</reference>
<dbReference type="PANTHER" id="PTHR36503">
    <property type="entry name" value="BLR2520 PROTEIN"/>
    <property type="match status" value="1"/>
</dbReference>
<sequence>MQFFKTVGVLLSLYSVEKLANDSGLEVQHSKNVFKGVTFAINVDKPEQVDLTIEQVENVGGKVLSKPDDAFWGGRTASFADPENNIWEVAFNPDSTFDERGAMLTI</sequence>
<dbReference type="Gene3D" id="3.10.180.10">
    <property type="entry name" value="2,3-Dihydroxybiphenyl 1,2-Dioxygenase, domain 1"/>
    <property type="match status" value="1"/>
</dbReference>
<proteinExistence type="predicted"/>
<evidence type="ECO:0000259" key="1">
    <source>
        <dbReference type="Pfam" id="PF00903"/>
    </source>
</evidence>
<accession>A0ABU0DQB7</accession>
<keyword evidence="3" id="KW-1185">Reference proteome</keyword>
<dbReference type="PANTHER" id="PTHR36503:SF1">
    <property type="entry name" value="BLR2520 PROTEIN"/>
    <property type="match status" value="1"/>
</dbReference>
<organism evidence="2 3">
    <name type="scientific">Alkalibacillus filiformis</name>
    <dbReference type="NCBI Taxonomy" id="200990"/>
    <lineage>
        <taxon>Bacteria</taxon>
        <taxon>Bacillati</taxon>
        <taxon>Bacillota</taxon>
        <taxon>Bacilli</taxon>
        <taxon>Bacillales</taxon>
        <taxon>Bacillaceae</taxon>
        <taxon>Alkalibacillus</taxon>
    </lineage>
</organism>
<protein>
    <submittedName>
        <fullName evidence="2">Glyoxalase superfamily protein PhnB</fullName>
    </submittedName>
</protein>
<dbReference type="Proteomes" id="UP001236723">
    <property type="component" value="Unassembled WGS sequence"/>
</dbReference>
<comment type="caution">
    <text evidence="2">The sequence shown here is derived from an EMBL/GenBank/DDBJ whole genome shotgun (WGS) entry which is preliminary data.</text>
</comment>
<name>A0ABU0DQB7_9BACI</name>
<dbReference type="InterPro" id="IPR004360">
    <property type="entry name" value="Glyas_Fos-R_dOase_dom"/>
</dbReference>
<gene>
    <name evidence="2" type="ORF">J2R98_000358</name>
</gene>
<dbReference type="Pfam" id="PF00903">
    <property type="entry name" value="Glyoxalase"/>
    <property type="match status" value="1"/>
</dbReference>
<dbReference type="EMBL" id="JAUSUP010000001">
    <property type="protein sequence ID" value="MDQ0350555.1"/>
    <property type="molecule type" value="Genomic_DNA"/>
</dbReference>
<evidence type="ECO:0000313" key="2">
    <source>
        <dbReference type="EMBL" id="MDQ0350555.1"/>
    </source>
</evidence>
<dbReference type="InterPro" id="IPR029068">
    <property type="entry name" value="Glyas_Bleomycin-R_OHBP_Dase"/>
</dbReference>
<evidence type="ECO:0000313" key="3">
    <source>
        <dbReference type="Proteomes" id="UP001236723"/>
    </source>
</evidence>